<evidence type="ECO:0000259" key="3">
    <source>
        <dbReference type="PROSITE" id="PS01031"/>
    </source>
</evidence>
<dbReference type="OrthoDB" id="9811615at2"/>
<dbReference type="Proteomes" id="UP000287247">
    <property type="component" value="Unassembled WGS sequence"/>
</dbReference>
<evidence type="ECO:0000313" key="5">
    <source>
        <dbReference type="Proteomes" id="UP000287247"/>
    </source>
</evidence>
<dbReference type="Gene3D" id="2.60.40.790">
    <property type="match status" value="1"/>
</dbReference>
<dbReference type="PROSITE" id="PS01031">
    <property type="entry name" value="SHSP"/>
    <property type="match status" value="1"/>
</dbReference>
<dbReference type="EMBL" id="BDQK01000005">
    <property type="protein sequence ID" value="GBF79951.1"/>
    <property type="molecule type" value="Genomic_DNA"/>
</dbReference>
<dbReference type="Pfam" id="PF00011">
    <property type="entry name" value="HSP20"/>
    <property type="match status" value="1"/>
</dbReference>
<dbReference type="CDD" id="cd06464">
    <property type="entry name" value="ACD_sHsps-like"/>
    <property type="match status" value="1"/>
</dbReference>
<protein>
    <submittedName>
        <fullName evidence="4">Heat shock protein Hsp20</fullName>
    </submittedName>
</protein>
<accession>A0A401IFE9</accession>
<comment type="similarity">
    <text evidence="1 2">Belongs to the small heat shock protein (HSP20) family.</text>
</comment>
<feature type="domain" description="SHSP" evidence="3">
    <location>
        <begin position="35"/>
        <end position="147"/>
    </location>
</feature>
<dbReference type="SUPFAM" id="SSF49764">
    <property type="entry name" value="HSP20-like chaperones"/>
    <property type="match status" value="1"/>
</dbReference>
<name>A0A401IFE9_APHSA</name>
<dbReference type="PANTHER" id="PTHR11527">
    <property type="entry name" value="HEAT-SHOCK PROTEIN 20 FAMILY MEMBER"/>
    <property type="match status" value="1"/>
</dbReference>
<dbReference type="InterPro" id="IPR031107">
    <property type="entry name" value="Small_HSP"/>
</dbReference>
<keyword evidence="5" id="KW-1185">Reference proteome</keyword>
<organism evidence="4 5">
    <name type="scientific">Aphanothece sacrum FPU1</name>
    <dbReference type="NCBI Taxonomy" id="1920663"/>
    <lineage>
        <taxon>Bacteria</taxon>
        <taxon>Bacillati</taxon>
        <taxon>Cyanobacteriota</taxon>
        <taxon>Cyanophyceae</taxon>
        <taxon>Oscillatoriophycideae</taxon>
        <taxon>Chroococcales</taxon>
        <taxon>Aphanothecaceae</taxon>
        <taxon>Aphanothece</taxon>
    </lineage>
</organism>
<evidence type="ECO:0000256" key="1">
    <source>
        <dbReference type="PROSITE-ProRule" id="PRU00285"/>
    </source>
</evidence>
<reference evidence="5" key="1">
    <citation type="submission" date="2017-05" db="EMBL/GenBank/DDBJ databases">
        <title>Physiological properties and genetic analysis related to exopolysaccharide production of fresh-water unicellular cyanobacterium Aphanothece sacrum, Suizenji Nori, that has been cultured as a food source in Japan.</title>
        <authorList>
            <person name="Kanesaki Y."/>
            <person name="Yoshikawa S."/>
            <person name="Ohki K."/>
        </authorList>
    </citation>
    <scope>NUCLEOTIDE SEQUENCE [LARGE SCALE GENOMIC DNA]</scope>
    <source>
        <strain evidence="5">FPU1</strain>
    </source>
</reference>
<dbReference type="RefSeq" id="WP_124972009.1">
    <property type="nucleotide sequence ID" value="NZ_BDQK01000005.1"/>
</dbReference>
<comment type="caution">
    <text evidence="4">The sequence shown here is derived from an EMBL/GenBank/DDBJ whole genome shotgun (WGS) entry which is preliminary data.</text>
</comment>
<dbReference type="InterPro" id="IPR002068">
    <property type="entry name" value="A-crystallin/Hsp20_dom"/>
</dbReference>
<evidence type="ECO:0000313" key="4">
    <source>
        <dbReference type="EMBL" id="GBF79951.1"/>
    </source>
</evidence>
<keyword evidence="4" id="KW-0346">Stress response</keyword>
<evidence type="ECO:0000256" key="2">
    <source>
        <dbReference type="RuleBase" id="RU003616"/>
    </source>
</evidence>
<proteinExistence type="inferred from homology"/>
<sequence>MSLVRYNPWKEMNTLQRQLNQLFDDGLLTNLGQELKDLTYVPSAELSETDDSILLKLELPGMKSEDLDIQVTKEAVYISGERKQETKSEENGVTRTEFRYGKFSRSIALPALVNNNNVTANYQEGILTLTLPKAEEEKNKVVKINLG</sequence>
<dbReference type="InterPro" id="IPR008978">
    <property type="entry name" value="HSP20-like_chaperone"/>
</dbReference>
<gene>
    <name evidence="4" type="ORF">AsFPU1_1351</name>
</gene>
<dbReference type="AlphaFoldDB" id="A0A401IFE9"/>